<dbReference type="InterPro" id="IPR004910">
    <property type="entry name" value="Yippee/Mis18/Cereblon"/>
</dbReference>
<evidence type="ECO:0000256" key="10">
    <source>
        <dbReference type="ARBA" id="ARBA00023306"/>
    </source>
</evidence>
<keyword evidence="15" id="KW-1185">Reference proteome</keyword>
<keyword evidence="10" id="KW-0131">Cell cycle</keyword>
<keyword evidence="4" id="KW-0158">Chromosome</keyword>
<evidence type="ECO:0000256" key="9">
    <source>
        <dbReference type="ARBA" id="ARBA00023242"/>
    </source>
</evidence>
<dbReference type="GO" id="GO:0000775">
    <property type="term" value="C:chromosome, centromeric region"/>
    <property type="evidence" value="ECO:0007669"/>
    <property type="project" value="UniProtKB-SubCell"/>
</dbReference>
<evidence type="ECO:0000256" key="2">
    <source>
        <dbReference type="ARBA" id="ARBA00004123"/>
    </source>
</evidence>
<dbReference type="AlphaFoldDB" id="A0A852KJ46"/>
<reference evidence="14" key="1">
    <citation type="submission" date="2020-02" db="EMBL/GenBank/DDBJ databases">
        <title>Bird 10,000 Genomes (B10K) Project - Family phase.</title>
        <authorList>
            <person name="Zhang G."/>
        </authorList>
    </citation>
    <scope>NUCLEOTIDE SEQUENCE</scope>
    <source>
        <strain evidence="14">B10K-DU-030-59</strain>
    </source>
</reference>
<keyword evidence="7" id="KW-0498">Mitosis</keyword>
<evidence type="ECO:0000256" key="7">
    <source>
        <dbReference type="ARBA" id="ARBA00022776"/>
    </source>
</evidence>
<keyword evidence="11" id="KW-0137">Centromere</keyword>
<dbReference type="GO" id="GO:0005634">
    <property type="term" value="C:nucleus"/>
    <property type="evidence" value="ECO:0007669"/>
    <property type="project" value="UniProtKB-SubCell"/>
</dbReference>
<keyword evidence="8" id="KW-0862">Zinc</keyword>
<dbReference type="GO" id="GO:0051301">
    <property type="term" value="P:cell division"/>
    <property type="evidence" value="ECO:0007669"/>
    <property type="project" value="UniProtKB-KW"/>
</dbReference>
<organism evidence="14 15">
    <name type="scientific">Urocolius indicus</name>
    <name type="common">Red-faced mousebird</name>
    <name type="synonym">Colius indicus</name>
    <dbReference type="NCBI Taxonomy" id="458196"/>
    <lineage>
        <taxon>Eukaryota</taxon>
        <taxon>Metazoa</taxon>
        <taxon>Chordata</taxon>
        <taxon>Craniata</taxon>
        <taxon>Vertebrata</taxon>
        <taxon>Euteleostomi</taxon>
        <taxon>Archelosauria</taxon>
        <taxon>Archosauria</taxon>
        <taxon>Dinosauria</taxon>
        <taxon>Saurischia</taxon>
        <taxon>Theropoda</taxon>
        <taxon>Coelurosauria</taxon>
        <taxon>Aves</taxon>
        <taxon>Neognathae</taxon>
        <taxon>Neoaves</taxon>
        <taxon>Telluraves</taxon>
        <taxon>Coraciimorphae</taxon>
        <taxon>Coliiformes</taxon>
        <taxon>Coliidae</taxon>
        <taxon>Urocolius</taxon>
    </lineage>
</organism>
<evidence type="ECO:0000256" key="11">
    <source>
        <dbReference type="ARBA" id="ARBA00023328"/>
    </source>
</evidence>
<gene>
    <name evidence="14" type="primary">Oip5</name>
    <name evidence="14" type="ORF">UROIND_R09268</name>
</gene>
<evidence type="ECO:0000256" key="1">
    <source>
        <dbReference type="ARBA" id="ARBA00003694"/>
    </source>
</evidence>
<evidence type="ECO:0000256" key="12">
    <source>
        <dbReference type="RuleBase" id="RU110713"/>
    </source>
</evidence>
<evidence type="ECO:0000256" key="5">
    <source>
        <dbReference type="ARBA" id="ARBA00022618"/>
    </source>
</evidence>
<dbReference type="PANTHER" id="PTHR16431">
    <property type="entry name" value="NEUROGENIC PROTEIN MASTERMIND"/>
    <property type="match status" value="1"/>
</dbReference>
<keyword evidence="9" id="KW-0539">Nucleus</keyword>
<evidence type="ECO:0000256" key="6">
    <source>
        <dbReference type="ARBA" id="ARBA00022723"/>
    </source>
</evidence>
<protein>
    <recommendedName>
        <fullName evidence="12">Protein yippee-like</fullName>
    </recommendedName>
</protein>
<evidence type="ECO:0000256" key="8">
    <source>
        <dbReference type="ARBA" id="ARBA00022833"/>
    </source>
</evidence>
<feature type="non-terminal residue" evidence="14">
    <location>
        <position position="139"/>
    </location>
</feature>
<evidence type="ECO:0000256" key="3">
    <source>
        <dbReference type="ARBA" id="ARBA00004584"/>
    </source>
</evidence>
<evidence type="ECO:0000259" key="13">
    <source>
        <dbReference type="PROSITE" id="PS51793"/>
    </source>
</evidence>
<dbReference type="InterPro" id="IPR034752">
    <property type="entry name" value="Mis18"/>
</dbReference>
<comment type="function">
    <text evidence="1">Required for recruitment of CENPA to centromeres and normal chromosome segregation during mitosis.</text>
</comment>
<name>A0A852KJ46_UROIN</name>
<feature type="domain" description="Mis18" evidence="13">
    <location>
        <begin position="4"/>
        <end position="103"/>
    </location>
</feature>
<dbReference type="PROSITE" id="PS51793">
    <property type="entry name" value="MIS18"/>
    <property type="match status" value="1"/>
</dbReference>
<dbReference type="PANTHER" id="PTHR16431:SF3">
    <property type="entry name" value="PROTEIN MIS18-BETA"/>
    <property type="match status" value="1"/>
</dbReference>
<accession>A0A852KJ46</accession>
<proteinExistence type="inferred from homology"/>
<dbReference type="GO" id="GO:0007059">
    <property type="term" value="P:chromosome segregation"/>
    <property type="evidence" value="ECO:0007669"/>
    <property type="project" value="TreeGrafter"/>
</dbReference>
<dbReference type="Proteomes" id="UP000654395">
    <property type="component" value="Unassembled WGS sequence"/>
</dbReference>
<dbReference type="GO" id="GO:0046872">
    <property type="term" value="F:metal ion binding"/>
    <property type="evidence" value="ECO:0007669"/>
    <property type="project" value="UniProtKB-KW"/>
</dbReference>
<dbReference type="GO" id="GO:0000785">
    <property type="term" value="C:chromatin"/>
    <property type="evidence" value="ECO:0007669"/>
    <property type="project" value="TreeGrafter"/>
</dbReference>
<keyword evidence="5" id="KW-0132">Cell division</keyword>
<dbReference type="OrthoDB" id="9926299at2759"/>
<evidence type="ECO:0000313" key="15">
    <source>
        <dbReference type="Proteomes" id="UP000654395"/>
    </source>
</evidence>
<feature type="non-terminal residue" evidence="14">
    <location>
        <position position="1"/>
    </location>
</feature>
<evidence type="ECO:0000256" key="4">
    <source>
        <dbReference type="ARBA" id="ARBA00022454"/>
    </source>
</evidence>
<comment type="similarity">
    <text evidence="12">Belongs to the yippee family.</text>
</comment>
<dbReference type="EMBL" id="WBNH01004019">
    <property type="protein sequence ID" value="NXX77853.1"/>
    <property type="molecule type" value="Genomic_DNA"/>
</dbReference>
<evidence type="ECO:0000313" key="14">
    <source>
        <dbReference type="EMBL" id="NXX77853.1"/>
    </source>
</evidence>
<keyword evidence="6" id="KW-0479">Metal-binding</keyword>
<comment type="subcellular location">
    <subcellularLocation>
        <location evidence="3">Chromosome</location>
        <location evidence="3">Centromere</location>
    </subcellularLocation>
    <subcellularLocation>
        <location evidence="2">Nucleus</location>
    </subcellularLocation>
</comment>
<dbReference type="GO" id="GO:0034080">
    <property type="term" value="P:CENP-A containing chromatin assembly"/>
    <property type="evidence" value="ECO:0007669"/>
    <property type="project" value="TreeGrafter"/>
</dbReference>
<comment type="caution">
    <text evidence="14">The sequence shown here is derived from an EMBL/GenBank/DDBJ whole genome shotgun (WGS) entry which is preliminary data.</text>
</comment>
<sequence>AADCATFHCRDCWAVLADSLQLCAQQHRPLGLLACFKVTNDVCCEDSLMFGLEGALLGCAYYSLSCRCCGLTVGFVPYSSSRELASLRGCFCFFKDSIFWQVYCTLKANELMGIPDYVLKTQKIIEASKVNFPAVSLKE</sequence>
<dbReference type="Pfam" id="PF03226">
    <property type="entry name" value="Yippee-Mis18"/>
    <property type="match status" value="1"/>
</dbReference>